<dbReference type="Proteomes" id="UP001595583">
    <property type="component" value="Unassembled WGS sequence"/>
</dbReference>
<dbReference type="Pfam" id="PF01593">
    <property type="entry name" value="Amino_oxidase"/>
    <property type="match status" value="1"/>
</dbReference>
<dbReference type="SUPFAM" id="SSF51905">
    <property type="entry name" value="FAD/NAD(P)-binding domain"/>
    <property type="match status" value="1"/>
</dbReference>
<organism evidence="5 6">
    <name type="scientific">Aquamicrobium soli</name>
    <dbReference type="NCBI Taxonomy" id="1811518"/>
    <lineage>
        <taxon>Bacteria</taxon>
        <taxon>Pseudomonadati</taxon>
        <taxon>Pseudomonadota</taxon>
        <taxon>Alphaproteobacteria</taxon>
        <taxon>Hyphomicrobiales</taxon>
        <taxon>Phyllobacteriaceae</taxon>
        <taxon>Aquamicrobium</taxon>
    </lineage>
</organism>
<dbReference type="EMBL" id="JBHRTK010000003">
    <property type="protein sequence ID" value="MFC3205257.1"/>
    <property type="molecule type" value="Genomic_DNA"/>
</dbReference>
<comment type="function">
    <text evidence="1">Probable oxidoreductase that may play a role as regulator of mitochondrial function.</text>
</comment>
<dbReference type="PANTHER" id="PTHR10668">
    <property type="entry name" value="PHYTOENE DEHYDROGENASE"/>
    <property type="match status" value="1"/>
</dbReference>
<evidence type="ECO:0000313" key="5">
    <source>
        <dbReference type="EMBL" id="MFC3205257.1"/>
    </source>
</evidence>
<evidence type="ECO:0000313" key="6">
    <source>
        <dbReference type="Proteomes" id="UP001595583"/>
    </source>
</evidence>
<sequence length="532" mass="55688">MNAPGHIPDHIIVGSGINALVCAAMLSAKGGKVLVLERNERIGGCIRTDEITVPGFVHDVMATTFVLFITSPAYAALGKDLARHGLEFCHTTTPTGVLRPDGSHAVLSMDRAANIAAFDALAAGEGGRHGQDVGGIERDAGLLFGLLGGNLWSYPTFKLLAGEAWRRGPRGLAAFLGEALVPARGWLETTYSSETMRALWAPWVLHAGLGPEDAFSGQIAKVIAFALEAAGAPIVKGGAKNLLAAFEALIAERGGEIRTGADVEAVLQSGGRASGVRLSGGETISANRSVICSVTPTQLYGRLLRGSGTESTGSGTESDALRKYRYGKGNFQIHYALDKPPAWRGEGLDKVALLHLTPGLDGVSKACNEAARGMLPQTPTICVGQPHALDPSRCPPGKAILWLQLPEAPTHIKGDAAGKLEAPADGKWTEALREAYADRAEAILAIHIDGFKDSVLARRSYSPVDLEAMNVNLVGGDPYGGSSVIDQAFLWRPFKASRNHETGIKGLYHIGASTHPGAGLGGGSGFLLAGRL</sequence>
<evidence type="ECO:0000256" key="3">
    <source>
        <dbReference type="ARBA" id="ARBA00040298"/>
    </source>
</evidence>
<comment type="subunit">
    <text evidence="2">Interacts with COX5B; this interaction may contribute to localize PYROXD2 to the inner face of the inner mitochondrial membrane.</text>
</comment>
<accession>A0ABV7KCZ0</accession>
<proteinExistence type="predicted"/>
<gene>
    <name evidence="5" type="ORF">ACFOHJ_03455</name>
</gene>
<dbReference type="Gene3D" id="3.50.50.60">
    <property type="entry name" value="FAD/NAD(P)-binding domain"/>
    <property type="match status" value="2"/>
</dbReference>
<protein>
    <recommendedName>
        <fullName evidence="3">Pyridine nucleotide-disulfide oxidoreductase domain-containing protein 2</fullName>
    </recommendedName>
</protein>
<evidence type="ECO:0000259" key="4">
    <source>
        <dbReference type="Pfam" id="PF01593"/>
    </source>
</evidence>
<evidence type="ECO:0000256" key="1">
    <source>
        <dbReference type="ARBA" id="ARBA00037217"/>
    </source>
</evidence>
<feature type="domain" description="Amine oxidase" evidence="4">
    <location>
        <begin position="20"/>
        <end position="400"/>
    </location>
</feature>
<dbReference type="PANTHER" id="PTHR10668:SF105">
    <property type="entry name" value="DEHYDROGENASE-RELATED"/>
    <property type="match status" value="1"/>
</dbReference>
<dbReference type="InterPro" id="IPR002937">
    <property type="entry name" value="Amino_oxidase"/>
</dbReference>
<keyword evidence="6" id="KW-1185">Reference proteome</keyword>
<comment type="caution">
    <text evidence="5">The sequence shown here is derived from an EMBL/GenBank/DDBJ whole genome shotgun (WGS) entry which is preliminary data.</text>
</comment>
<reference evidence="6" key="1">
    <citation type="journal article" date="2019" name="Int. J. Syst. Evol. Microbiol.">
        <title>The Global Catalogue of Microorganisms (GCM) 10K type strain sequencing project: providing services to taxonomists for standard genome sequencing and annotation.</title>
        <authorList>
            <consortium name="The Broad Institute Genomics Platform"/>
            <consortium name="The Broad Institute Genome Sequencing Center for Infectious Disease"/>
            <person name="Wu L."/>
            <person name="Ma J."/>
        </authorList>
    </citation>
    <scope>NUCLEOTIDE SEQUENCE [LARGE SCALE GENOMIC DNA]</scope>
    <source>
        <strain evidence="6">KCTC 52165</strain>
    </source>
</reference>
<name>A0ABV7KCZ0_9HYPH</name>
<evidence type="ECO:0000256" key="2">
    <source>
        <dbReference type="ARBA" id="ARBA00038825"/>
    </source>
</evidence>
<dbReference type="InterPro" id="IPR036188">
    <property type="entry name" value="FAD/NAD-bd_sf"/>
</dbReference>
<dbReference type="RefSeq" id="WP_378218556.1">
    <property type="nucleotide sequence ID" value="NZ_JBHRTK010000003.1"/>
</dbReference>